<reference evidence="1 2" key="1">
    <citation type="journal article" date="2005" name="Nature">
        <title>The map-based sequence of the rice genome.</title>
        <authorList>
            <consortium name="International rice genome sequencing project (IRGSP)"/>
            <person name="Matsumoto T."/>
            <person name="Wu J."/>
            <person name="Kanamori H."/>
            <person name="Katayose Y."/>
            <person name="Fujisawa M."/>
            <person name="Namiki N."/>
            <person name="Mizuno H."/>
            <person name="Yamamoto K."/>
            <person name="Antonio B.A."/>
            <person name="Baba T."/>
            <person name="Sakata K."/>
            <person name="Nagamura Y."/>
            <person name="Aoki H."/>
            <person name="Arikawa K."/>
            <person name="Arita K."/>
            <person name="Bito T."/>
            <person name="Chiden Y."/>
            <person name="Fujitsuka N."/>
            <person name="Fukunaka R."/>
            <person name="Hamada M."/>
            <person name="Harada C."/>
            <person name="Hayashi A."/>
            <person name="Hijishita S."/>
            <person name="Honda M."/>
            <person name="Hosokawa S."/>
            <person name="Ichikawa Y."/>
            <person name="Idonuma A."/>
            <person name="Iijima M."/>
            <person name="Ikeda M."/>
            <person name="Ikeno M."/>
            <person name="Ito K."/>
            <person name="Ito S."/>
            <person name="Ito T."/>
            <person name="Ito Y."/>
            <person name="Ito Y."/>
            <person name="Iwabuchi A."/>
            <person name="Kamiya K."/>
            <person name="Karasawa W."/>
            <person name="Kurita K."/>
            <person name="Katagiri S."/>
            <person name="Kikuta A."/>
            <person name="Kobayashi H."/>
            <person name="Kobayashi N."/>
            <person name="Machita K."/>
            <person name="Maehara T."/>
            <person name="Masukawa M."/>
            <person name="Mizubayashi T."/>
            <person name="Mukai Y."/>
            <person name="Nagasaki H."/>
            <person name="Nagata Y."/>
            <person name="Naito S."/>
            <person name="Nakashima M."/>
            <person name="Nakama Y."/>
            <person name="Nakamichi Y."/>
            <person name="Nakamura M."/>
            <person name="Meguro A."/>
            <person name="Negishi M."/>
            <person name="Ohta I."/>
            <person name="Ohta T."/>
            <person name="Okamoto M."/>
            <person name="Ono N."/>
            <person name="Saji S."/>
            <person name="Sakaguchi M."/>
            <person name="Sakai K."/>
            <person name="Shibata M."/>
            <person name="Shimokawa T."/>
            <person name="Song J."/>
            <person name="Takazaki Y."/>
            <person name="Terasawa K."/>
            <person name="Tsugane M."/>
            <person name="Tsuji K."/>
            <person name="Ueda S."/>
            <person name="Waki K."/>
            <person name="Yamagata H."/>
            <person name="Yamamoto M."/>
            <person name="Yamamoto S."/>
            <person name="Yamane H."/>
            <person name="Yoshiki S."/>
            <person name="Yoshihara R."/>
            <person name="Yukawa K."/>
            <person name="Zhong H."/>
            <person name="Yano M."/>
            <person name="Yuan Q."/>
            <person name="Ouyang S."/>
            <person name="Liu J."/>
            <person name="Jones K.M."/>
            <person name="Gansberger K."/>
            <person name="Moffat K."/>
            <person name="Hill J."/>
            <person name="Bera J."/>
            <person name="Fadrosh D."/>
            <person name="Jin S."/>
            <person name="Johri S."/>
            <person name="Kim M."/>
            <person name="Overton L."/>
            <person name="Reardon M."/>
            <person name="Tsitrin T."/>
            <person name="Vuong H."/>
            <person name="Weaver B."/>
            <person name="Ciecko A."/>
            <person name="Tallon L."/>
            <person name="Jackson J."/>
            <person name="Pai G."/>
            <person name="Aken S.V."/>
            <person name="Utterback T."/>
            <person name="Reidmuller S."/>
            <person name="Feldblyum T."/>
            <person name="Hsiao J."/>
            <person name="Zismann V."/>
            <person name="Iobst S."/>
            <person name="de Vazeille A.R."/>
            <person name="Buell C.R."/>
            <person name="Ying K."/>
            <person name="Li Y."/>
            <person name="Lu T."/>
            <person name="Huang Y."/>
            <person name="Zhao Q."/>
            <person name="Feng Q."/>
            <person name="Zhang L."/>
            <person name="Zhu J."/>
            <person name="Weng Q."/>
            <person name="Mu J."/>
            <person name="Lu Y."/>
            <person name="Fan D."/>
            <person name="Liu Y."/>
            <person name="Guan J."/>
            <person name="Zhang Y."/>
            <person name="Yu S."/>
            <person name="Liu X."/>
            <person name="Zhang Y."/>
            <person name="Hong G."/>
            <person name="Han B."/>
            <person name="Choisne N."/>
            <person name="Demange N."/>
            <person name="Orjeda G."/>
            <person name="Samain S."/>
            <person name="Cattolico L."/>
            <person name="Pelletier E."/>
            <person name="Couloux A."/>
            <person name="Segurens B."/>
            <person name="Wincker P."/>
            <person name="D'Hont A."/>
            <person name="Scarpelli C."/>
            <person name="Weissenbach J."/>
            <person name="Salanoubat M."/>
            <person name="Quetier F."/>
            <person name="Yu Y."/>
            <person name="Kim H.R."/>
            <person name="Rambo T."/>
            <person name="Currie J."/>
            <person name="Collura K."/>
            <person name="Luo M."/>
            <person name="Yang T."/>
            <person name="Ammiraju J.S.S."/>
            <person name="Engler F."/>
            <person name="Soderlund C."/>
            <person name="Wing R.A."/>
            <person name="Palmer L.E."/>
            <person name="de la Bastide M."/>
            <person name="Spiegel L."/>
            <person name="Nascimento L."/>
            <person name="Zutavern T."/>
            <person name="O'Shaughnessy A."/>
            <person name="Dike S."/>
            <person name="Dedhia N."/>
            <person name="Preston R."/>
            <person name="Balija V."/>
            <person name="McCombie W.R."/>
            <person name="Chow T."/>
            <person name="Chen H."/>
            <person name="Chung M."/>
            <person name="Chen C."/>
            <person name="Shaw J."/>
            <person name="Wu H."/>
            <person name="Hsiao K."/>
            <person name="Chao Y."/>
            <person name="Chu M."/>
            <person name="Cheng C."/>
            <person name="Hour A."/>
            <person name="Lee P."/>
            <person name="Lin S."/>
            <person name="Lin Y."/>
            <person name="Liou J."/>
            <person name="Liu S."/>
            <person name="Hsing Y."/>
            <person name="Raghuvanshi S."/>
            <person name="Mohanty A."/>
            <person name="Bharti A.K."/>
            <person name="Gaur A."/>
            <person name="Gupta V."/>
            <person name="Kumar D."/>
            <person name="Ravi V."/>
            <person name="Vij S."/>
            <person name="Kapur A."/>
            <person name="Khurana P."/>
            <person name="Khurana P."/>
            <person name="Khurana J.P."/>
            <person name="Tyagi A.K."/>
            <person name="Gaikwad K."/>
            <person name="Singh A."/>
            <person name="Dalal V."/>
            <person name="Srivastava S."/>
            <person name="Dixit A."/>
            <person name="Pal A.K."/>
            <person name="Ghazi I.A."/>
            <person name="Yadav M."/>
            <person name="Pandit A."/>
            <person name="Bhargava A."/>
            <person name="Sureshbabu K."/>
            <person name="Batra K."/>
            <person name="Sharma T.R."/>
            <person name="Mohapatra T."/>
            <person name="Singh N.K."/>
            <person name="Messing J."/>
            <person name="Nelson A.B."/>
            <person name="Fuks G."/>
            <person name="Kavchok S."/>
            <person name="Keizer G."/>
            <person name="Linton E."/>
            <person name="Llaca V."/>
            <person name="Song R."/>
            <person name="Tanyolac B."/>
            <person name="Young S."/>
            <person name="Ho-Il K."/>
            <person name="Hahn J.H."/>
            <person name="Sangsakoo G."/>
            <person name="Vanavichit A."/>
            <person name="de Mattos Luiz.A.T."/>
            <person name="Zimmer P.D."/>
            <person name="Malone G."/>
            <person name="Dellagostin O."/>
            <person name="de Oliveira A.C."/>
            <person name="Bevan M."/>
            <person name="Bancroft I."/>
            <person name="Minx P."/>
            <person name="Cordum H."/>
            <person name="Wilson R."/>
            <person name="Cheng Z."/>
            <person name="Jin W."/>
            <person name="Jiang J."/>
            <person name="Leong S.A."/>
            <person name="Iwama H."/>
            <person name="Gojobori T."/>
            <person name="Itoh T."/>
            <person name="Niimura Y."/>
            <person name="Fujii Y."/>
            <person name="Habara T."/>
            <person name="Sakai H."/>
            <person name="Sato Y."/>
            <person name="Wilson G."/>
            <person name="Kumar K."/>
            <person name="McCouch S."/>
            <person name="Juretic N."/>
            <person name="Hoen D."/>
            <person name="Wright S."/>
            <person name="Bruskiewich R."/>
            <person name="Bureau T."/>
            <person name="Miyao A."/>
            <person name="Hirochika H."/>
            <person name="Nishikawa T."/>
            <person name="Kadowaki K."/>
            <person name="Sugiura M."/>
            <person name="Burr B."/>
            <person name="Sasaki T."/>
        </authorList>
    </citation>
    <scope>NUCLEOTIDE SEQUENCE [LARGE SCALE GENOMIC DNA]</scope>
    <source>
        <strain evidence="2">cv. Nipponbare</strain>
    </source>
</reference>
<feature type="non-terminal residue" evidence="1">
    <location>
        <position position="133"/>
    </location>
</feature>
<dbReference type="KEGG" id="dosa:Os07g0454400"/>
<evidence type="ECO:0000313" key="1">
    <source>
        <dbReference type="EMBL" id="BAH93911.1"/>
    </source>
</evidence>
<dbReference type="AlphaFoldDB" id="C7J557"/>
<dbReference type="InterPro" id="IPR049942">
    <property type="entry name" value="DML1/Misato"/>
</dbReference>
<evidence type="ECO:0000313" key="2">
    <source>
        <dbReference type="Proteomes" id="UP000000763"/>
    </source>
</evidence>
<dbReference type="HOGENOM" id="CLU_022511_1_0_1"/>
<organism evidence="1 2">
    <name type="scientific">Oryza sativa subsp. japonica</name>
    <name type="common">Rice</name>
    <dbReference type="NCBI Taxonomy" id="39947"/>
    <lineage>
        <taxon>Eukaryota</taxon>
        <taxon>Viridiplantae</taxon>
        <taxon>Streptophyta</taxon>
        <taxon>Embryophyta</taxon>
        <taxon>Tracheophyta</taxon>
        <taxon>Spermatophyta</taxon>
        <taxon>Magnoliopsida</taxon>
        <taxon>Liliopsida</taxon>
        <taxon>Poales</taxon>
        <taxon>Poaceae</taxon>
        <taxon>BOP clade</taxon>
        <taxon>Oryzoideae</taxon>
        <taxon>Oryzeae</taxon>
        <taxon>Oryzinae</taxon>
        <taxon>Oryza</taxon>
        <taxon>Oryza sativa</taxon>
    </lineage>
</organism>
<reference evidence="2" key="2">
    <citation type="journal article" date="2008" name="Nucleic Acids Res.">
        <title>The rice annotation project database (RAP-DB): 2008 update.</title>
        <authorList>
            <consortium name="The rice annotation project (RAP)"/>
        </authorList>
    </citation>
    <scope>GENOME REANNOTATION</scope>
    <source>
        <strain evidence="2">cv. Nipponbare</strain>
    </source>
</reference>
<dbReference type="PANTHER" id="PTHR13391:SF0">
    <property type="entry name" value="PROTEIN MISATO HOMOLOG 1"/>
    <property type="match status" value="1"/>
</dbReference>
<gene>
    <name evidence="1" type="ordered locus">Os07g0454400</name>
</gene>
<dbReference type="GO" id="GO:0007005">
    <property type="term" value="P:mitochondrion organization"/>
    <property type="evidence" value="ECO:0007669"/>
    <property type="project" value="InterPro"/>
</dbReference>
<dbReference type="PANTHER" id="PTHR13391">
    <property type="entry name" value="MITOCHONDRIAL DISTRIBUTION REGULATOR MISATO"/>
    <property type="match status" value="1"/>
</dbReference>
<dbReference type="Proteomes" id="UP000000763">
    <property type="component" value="Chromosome 7"/>
</dbReference>
<name>C7J557_ORYSJ</name>
<proteinExistence type="predicted"/>
<feature type="non-terminal residue" evidence="1">
    <location>
        <position position="1"/>
    </location>
</feature>
<dbReference type="EMBL" id="AP008213">
    <property type="protein sequence ID" value="BAH93911.1"/>
    <property type="molecule type" value="Genomic_DNA"/>
</dbReference>
<sequence length="133" mass="14568">QIEMLLGNIEMKLHSLTPEISDEDEDPYSVESLVVHGALDRGGQRTSISQVKDSVCSVYEARETKPKFSHLSASLCPLPVPLPFPSIFRGNIGRHGEILSDHAEESQPKGSLDIESIPMAARLRSSSTVLPFI</sequence>
<protein>
    <submittedName>
        <fullName evidence="1">Os07g0454400 protein</fullName>
    </submittedName>
</protein>
<accession>C7J557</accession>